<keyword evidence="1" id="KW-0472">Membrane</keyword>
<name>A0ABW3SZM2_9CAUL</name>
<keyword evidence="3" id="KW-1185">Reference proteome</keyword>
<dbReference type="EMBL" id="JBHTLQ010000004">
    <property type="protein sequence ID" value="MFD1189417.1"/>
    <property type="molecule type" value="Genomic_DNA"/>
</dbReference>
<evidence type="ECO:0000313" key="2">
    <source>
        <dbReference type="EMBL" id="MFD1189417.1"/>
    </source>
</evidence>
<organism evidence="2 3">
    <name type="scientific">Phenylobacterium conjunctum</name>
    <dbReference type="NCBI Taxonomy" id="1298959"/>
    <lineage>
        <taxon>Bacteria</taxon>
        <taxon>Pseudomonadati</taxon>
        <taxon>Pseudomonadota</taxon>
        <taxon>Alphaproteobacteria</taxon>
        <taxon>Caulobacterales</taxon>
        <taxon>Caulobacteraceae</taxon>
        <taxon>Phenylobacterium</taxon>
    </lineage>
</organism>
<keyword evidence="1" id="KW-0812">Transmembrane</keyword>
<reference evidence="3" key="1">
    <citation type="journal article" date="2019" name="Int. J. Syst. Evol. Microbiol.">
        <title>The Global Catalogue of Microorganisms (GCM) 10K type strain sequencing project: providing services to taxonomists for standard genome sequencing and annotation.</title>
        <authorList>
            <consortium name="The Broad Institute Genomics Platform"/>
            <consortium name="The Broad Institute Genome Sequencing Center for Infectious Disease"/>
            <person name="Wu L."/>
            <person name="Ma J."/>
        </authorList>
    </citation>
    <scope>NUCLEOTIDE SEQUENCE [LARGE SCALE GENOMIC DNA]</scope>
    <source>
        <strain evidence="3">CCUG 55074</strain>
    </source>
</reference>
<proteinExistence type="predicted"/>
<keyword evidence="1" id="KW-1133">Transmembrane helix</keyword>
<evidence type="ECO:0000313" key="3">
    <source>
        <dbReference type="Proteomes" id="UP001597216"/>
    </source>
</evidence>
<protein>
    <submittedName>
        <fullName evidence="2">Uncharacterized protein</fullName>
    </submittedName>
</protein>
<accession>A0ABW3SZM2</accession>
<dbReference type="Proteomes" id="UP001597216">
    <property type="component" value="Unassembled WGS sequence"/>
</dbReference>
<dbReference type="RefSeq" id="WP_374345802.1">
    <property type="nucleotide sequence ID" value="NZ_JBHTLQ010000004.1"/>
</dbReference>
<evidence type="ECO:0000256" key="1">
    <source>
        <dbReference type="SAM" id="Phobius"/>
    </source>
</evidence>
<sequence length="72" mass="7517">MMLTLFRLLGLILSALGALQVVISFVPAAYASLVPAPLMLVEGFAQAVGLLGLGATIYLLAEIAAKRPARSY</sequence>
<feature type="transmembrane region" description="Helical" evidence="1">
    <location>
        <begin position="47"/>
        <end position="65"/>
    </location>
</feature>
<gene>
    <name evidence="2" type="ORF">ACFQ27_02405</name>
</gene>
<comment type="caution">
    <text evidence="2">The sequence shown here is derived from an EMBL/GenBank/DDBJ whole genome shotgun (WGS) entry which is preliminary data.</text>
</comment>